<evidence type="ECO:0000313" key="10">
    <source>
        <dbReference type="Proteomes" id="UP000015101"/>
    </source>
</evidence>
<evidence type="ECO:0000259" key="7">
    <source>
        <dbReference type="PROSITE" id="PS50026"/>
    </source>
</evidence>
<feature type="domain" description="EGF-like" evidence="7">
    <location>
        <begin position="42"/>
        <end position="84"/>
    </location>
</feature>
<keyword evidence="10" id="KW-1185">Reference proteome</keyword>
<evidence type="ECO:0000256" key="3">
    <source>
        <dbReference type="ARBA" id="ARBA00022737"/>
    </source>
</evidence>
<name>T1FAC6_HELRO</name>
<dbReference type="FunFam" id="2.10.25.10:FF:000038">
    <property type="entry name" value="Fibrillin 2"/>
    <property type="match status" value="2"/>
</dbReference>
<keyword evidence="3" id="KW-0677">Repeat</keyword>
<dbReference type="EMBL" id="KB097026">
    <property type="protein sequence ID" value="ESN99968.1"/>
    <property type="molecule type" value="Genomic_DNA"/>
</dbReference>
<dbReference type="GeneID" id="20205775"/>
<keyword evidence="6" id="KW-0472">Membrane</keyword>
<dbReference type="PROSITE" id="PS50026">
    <property type="entry name" value="EGF_3"/>
    <property type="match status" value="3"/>
</dbReference>
<reference evidence="9" key="3">
    <citation type="submission" date="2015-06" db="UniProtKB">
        <authorList>
            <consortium name="EnsemblMetazoa"/>
        </authorList>
    </citation>
    <scope>IDENTIFICATION</scope>
</reference>
<keyword evidence="6" id="KW-0812">Transmembrane</keyword>
<dbReference type="InterPro" id="IPR052235">
    <property type="entry name" value="Nephronectin_domain"/>
</dbReference>
<keyword evidence="6" id="KW-1133">Transmembrane helix</keyword>
<feature type="domain" description="EGF-like" evidence="7">
    <location>
        <begin position="85"/>
        <end position="123"/>
    </location>
</feature>
<dbReference type="PROSITE" id="PS00010">
    <property type="entry name" value="ASX_HYDROXYL"/>
    <property type="match status" value="4"/>
</dbReference>
<proteinExistence type="predicted"/>
<dbReference type="PANTHER" id="PTHR24050">
    <property type="entry name" value="PA14 DOMAIN-CONTAINING PROTEIN"/>
    <property type="match status" value="1"/>
</dbReference>
<sequence length="299" mass="34071">MDRCEQEESNCTGDVGTCYDFQSIVWCYCGKGYHMVNKSCIDVDECQLNLHTCFDYEQCNNSVGSFGCDCKKGYMKDEEDENCIDIDECSDGEAECPDNSVCVNLAGSFECWCSAGFMMDTDNNTCRDVDECQEYADDCDPLTTRCVNNEGDFQCECRTHYEKYDDKHCLGTGNYSLCNQGYMDCDLVTTKCIDVGRGYECECLRDINECVTYPESCHQNTTTCVNTFGSFWCNCLPGLYRISTRECSERAKGYNRTDRDWNPKKIGVYIAFAVLSVLSLTHGIYWIITQEVLEEINEK</sequence>
<dbReference type="RefSeq" id="XP_009021979.1">
    <property type="nucleotide sequence ID" value="XM_009023731.1"/>
</dbReference>
<keyword evidence="4" id="KW-1015">Disulfide bond</keyword>
<dbReference type="Proteomes" id="UP000015101">
    <property type="component" value="Unassembled WGS sequence"/>
</dbReference>
<dbReference type="Gene3D" id="2.10.25.10">
    <property type="entry name" value="Laminin"/>
    <property type="match status" value="4"/>
</dbReference>
<gene>
    <name evidence="9" type="primary">20205775</name>
    <name evidence="8" type="ORF">HELRODRAFT_176269</name>
</gene>
<dbReference type="EMBL" id="AMQM01005600">
    <property type="status" value="NOT_ANNOTATED_CDS"/>
    <property type="molecule type" value="Genomic_DNA"/>
</dbReference>
<dbReference type="GO" id="GO:0005509">
    <property type="term" value="F:calcium ion binding"/>
    <property type="evidence" value="ECO:0007669"/>
    <property type="project" value="InterPro"/>
</dbReference>
<dbReference type="KEGG" id="hro:HELRODRAFT_176269"/>
<organism evidence="9 10">
    <name type="scientific">Helobdella robusta</name>
    <name type="common">Californian leech</name>
    <dbReference type="NCBI Taxonomy" id="6412"/>
    <lineage>
        <taxon>Eukaryota</taxon>
        <taxon>Metazoa</taxon>
        <taxon>Spiralia</taxon>
        <taxon>Lophotrochozoa</taxon>
        <taxon>Annelida</taxon>
        <taxon>Clitellata</taxon>
        <taxon>Hirudinea</taxon>
        <taxon>Rhynchobdellida</taxon>
        <taxon>Glossiphoniidae</taxon>
        <taxon>Helobdella</taxon>
    </lineage>
</organism>
<evidence type="ECO:0000256" key="5">
    <source>
        <dbReference type="PROSITE-ProRule" id="PRU00076"/>
    </source>
</evidence>
<dbReference type="SUPFAM" id="SSF57184">
    <property type="entry name" value="Growth factor receptor domain"/>
    <property type="match status" value="2"/>
</dbReference>
<evidence type="ECO:0000256" key="1">
    <source>
        <dbReference type="ARBA" id="ARBA00022536"/>
    </source>
</evidence>
<reference evidence="10" key="1">
    <citation type="submission" date="2012-12" db="EMBL/GenBank/DDBJ databases">
        <authorList>
            <person name="Hellsten U."/>
            <person name="Grimwood J."/>
            <person name="Chapman J.A."/>
            <person name="Shapiro H."/>
            <person name="Aerts A."/>
            <person name="Otillar R.P."/>
            <person name="Terry A.Y."/>
            <person name="Boore J.L."/>
            <person name="Simakov O."/>
            <person name="Marletaz F."/>
            <person name="Cho S.-J."/>
            <person name="Edsinger-Gonzales E."/>
            <person name="Havlak P."/>
            <person name="Kuo D.-H."/>
            <person name="Larsson T."/>
            <person name="Lv J."/>
            <person name="Arendt D."/>
            <person name="Savage R."/>
            <person name="Osoegawa K."/>
            <person name="de Jong P."/>
            <person name="Lindberg D.R."/>
            <person name="Seaver E.C."/>
            <person name="Weisblat D.A."/>
            <person name="Putnam N.H."/>
            <person name="Grigoriev I.V."/>
            <person name="Rokhsar D.S."/>
        </authorList>
    </citation>
    <scope>NUCLEOTIDE SEQUENCE</scope>
</reference>
<dbReference type="SMART" id="SM00181">
    <property type="entry name" value="EGF"/>
    <property type="match status" value="5"/>
</dbReference>
<dbReference type="PROSITE" id="PS01186">
    <property type="entry name" value="EGF_2"/>
    <property type="match status" value="1"/>
</dbReference>
<dbReference type="InterPro" id="IPR000152">
    <property type="entry name" value="EGF-type_Asp/Asn_hydroxyl_site"/>
</dbReference>
<dbReference type="PROSITE" id="PS01187">
    <property type="entry name" value="EGF_CA"/>
    <property type="match status" value="2"/>
</dbReference>
<dbReference type="InterPro" id="IPR009030">
    <property type="entry name" value="Growth_fac_rcpt_cys_sf"/>
</dbReference>
<dbReference type="PANTHER" id="PTHR24050:SF28">
    <property type="entry name" value="UROMODULIN-LIKE"/>
    <property type="match status" value="1"/>
</dbReference>
<keyword evidence="1 5" id="KW-0245">EGF-like domain</keyword>
<dbReference type="EnsemblMetazoa" id="HelroT176269">
    <property type="protein sequence ID" value="HelroP176269"/>
    <property type="gene ID" value="HelroG176269"/>
</dbReference>
<protein>
    <recommendedName>
        <fullName evidence="7">EGF-like domain-containing protein</fullName>
    </recommendedName>
</protein>
<dbReference type="STRING" id="6412.T1FAC6"/>
<dbReference type="AlphaFoldDB" id="T1FAC6"/>
<evidence type="ECO:0000313" key="9">
    <source>
        <dbReference type="EnsemblMetazoa" id="HelroP176269"/>
    </source>
</evidence>
<feature type="domain" description="EGF-like" evidence="7">
    <location>
        <begin position="128"/>
        <end position="170"/>
    </location>
</feature>
<dbReference type="InterPro" id="IPR000742">
    <property type="entry name" value="EGF"/>
</dbReference>
<dbReference type="HOGENOM" id="CLU_004826_4_0_1"/>
<feature type="transmembrane region" description="Helical" evidence="6">
    <location>
        <begin position="266"/>
        <end position="288"/>
    </location>
</feature>
<dbReference type="InterPro" id="IPR001881">
    <property type="entry name" value="EGF-like_Ca-bd_dom"/>
</dbReference>
<evidence type="ECO:0000256" key="4">
    <source>
        <dbReference type="ARBA" id="ARBA00023157"/>
    </source>
</evidence>
<evidence type="ECO:0000313" key="8">
    <source>
        <dbReference type="EMBL" id="ESN99968.1"/>
    </source>
</evidence>
<evidence type="ECO:0000256" key="6">
    <source>
        <dbReference type="SAM" id="Phobius"/>
    </source>
</evidence>
<dbReference type="eggNOG" id="KOG4475">
    <property type="taxonomic scope" value="Eukaryota"/>
</dbReference>
<accession>T1FAC6</accession>
<dbReference type="OMA" id="TYHCACH"/>
<reference evidence="8 10" key="2">
    <citation type="journal article" date="2013" name="Nature">
        <title>Insights into bilaterian evolution from three spiralian genomes.</title>
        <authorList>
            <person name="Simakov O."/>
            <person name="Marletaz F."/>
            <person name="Cho S.J."/>
            <person name="Edsinger-Gonzales E."/>
            <person name="Havlak P."/>
            <person name="Hellsten U."/>
            <person name="Kuo D.H."/>
            <person name="Larsson T."/>
            <person name="Lv J."/>
            <person name="Arendt D."/>
            <person name="Savage R."/>
            <person name="Osoegawa K."/>
            <person name="de Jong P."/>
            <person name="Grimwood J."/>
            <person name="Chapman J.A."/>
            <person name="Shapiro H."/>
            <person name="Aerts A."/>
            <person name="Otillar R.P."/>
            <person name="Terry A.Y."/>
            <person name="Boore J.L."/>
            <person name="Grigoriev I.V."/>
            <person name="Lindberg D.R."/>
            <person name="Seaver E.C."/>
            <person name="Weisblat D.A."/>
            <person name="Putnam N.H."/>
            <person name="Rokhsar D.S."/>
        </authorList>
    </citation>
    <scope>NUCLEOTIDE SEQUENCE</scope>
</reference>
<dbReference type="InParanoid" id="T1FAC6"/>
<dbReference type="CDD" id="cd00054">
    <property type="entry name" value="EGF_CA"/>
    <property type="match status" value="1"/>
</dbReference>
<dbReference type="CTD" id="20205775"/>
<dbReference type="InterPro" id="IPR049883">
    <property type="entry name" value="NOTCH1_EGF-like"/>
</dbReference>
<keyword evidence="2" id="KW-0732">Signal</keyword>
<dbReference type="OrthoDB" id="283575at2759"/>
<evidence type="ECO:0000256" key="2">
    <source>
        <dbReference type="ARBA" id="ARBA00022729"/>
    </source>
</evidence>
<dbReference type="Pfam" id="PF07645">
    <property type="entry name" value="EGF_CA"/>
    <property type="match status" value="4"/>
</dbReference>
<dbReference type="SMART" id="SM00179">
    <property type="entry name" value="EGF_CA"/>
    <property type="match status" value="4"/>
</dbReference>
<comment type="caution">
    <text evidence="5">Lacks conserved residue(s) required for the propagation of feature annotation.</text>
</comment>
<dbReference type="InterPro" id="IPR018097">
    <property type="entry name" value="EGF_Ca-bd_CS"/>
</dbReference>